<protein>
    <recommendedName>
        <fullName evidence="3">DUF4219 domain-containing protein</fullName>
    </recommendedName>
</protein>
<dbReference type="Pfam" id="PF12796">
    <property type="entry name" value="Ank_2"/>
    <property type="match status" value="1"/>
</dbReference>
<proteinExistence type="predicted"/>
<evidence type="ECO:0000313" key="5">
    <source>
        <dbReference type="Proteomes" id="UP001314170"/>
    </source>
</evidence>
<dbReference type="SUPFAM" id="SSF48403">
    <property type="entry name" value="Ankyrin repeat"/>
    <property type="match status" value="1"/>
</dbReference>
<dbReference type="InterPro" id="IPR036770">
    <property type="entry name" value="Ankyrin_rpt-contain_sf"/>
</dbReference>
<feature type="compositionally biased region" description="Basic and acidic residues" evidence="2">
    <location>
        <begin position="158"/>
        <end position="175"/>
    </location>
</feature>
<feature type="domain" description="DUF4219" evidence="3">
    <location>
        <begin position="15"/>
        <end position="41"/>
    </location>
</feature>
<evidence type="ECO:0000259" key="3">
    <source>
        <dbReference type="Pfam" id="PF13961"/>
    </source>
</evidence>
<feature type="compositionally biased region" description="Basic and acidic residues" evidence="2">
    <location>
        <begin position="47"/>
        <end position="65"/>
    </location>
</feature>
<feature type="compositionally biased region" description="Basic and acidic residues" evidence="2">
    <location>
        <begin position="128"/>
        <end position="141"/>
    </location>
</feature>
<dbReference type="InterPro" id="IPR025314">
    <property type="entry name" value="DUF4219"/>
</dbReference>
<gene>
    <name evidence="4" type="ORF">DCAF_LOCUS2951</name>
</gene>
<dbReference type="Proteomes" id="UP001314170">
    <property type="component" value="Unassembled WGS sequence"/>
</dbReference>
<dbReference type="SMART" id="SM00248">
    <property type="entry name" value="ANK"/>
    <property type="match status" value="2"/>
</dbReference>
<dbReference type="PANTHER" id="PTHR47303">
    <property type="match status" value="1"/>
</dbReference>
<dbReference type="PROSITE" id="PS50297">
    <property type="entry name" value="ANK_REP_REGION"/>
    <property type="match status" value="1"/>
</dbReference>
<dbReference type="Gene3D" id="1.25.40.20">
    <property type="entry name" value="Ankyrin repeat-containing domain"/>
    <property type="match status" value="1"/>
</dbReference>
<dbReference type="InterPro" id="IPR002110">
    <property type="entry name" value="Ankyrin_rpt"/>
</dbReference>
<organism evidence="4 5">
    <name type="scientific">Dovyalis caffra</name>
    <dbReference type="NCBI Taxonomy" id="77055"/>
    <lineage>
        <taxon>Eukaryota</taxon>
        <taxon>Viridiplantae</taxon>
        <taxon>Streptophyta</taxon>
        <taxon>Embryophyta</taxon>
        <taxon>Tracheophyta</taxon>
        <taxon>Spermatophyta</taxon>
        <taxon>Magnoliopsida</taxon>
        <taxon>eudicotyledons</taxon>
        <taxon>Gunneridae</taxon>
        <taxon>Pentapetalae</taxon>
        <taxon>rosids</taxon>
        <taxon>fabids</taxon>
        <taxon>Malpighiales</taxon>
        <taxon>Salicaceae</taxon>
        <taxon>Flacourtieae</taxon>
        <taxon>Dovyalis</taxon>
    </lineage>
</organism>
<evidence type="ECO:0000256" key="2">
    <source>
        <dbReference type="SAM" id="MobiDB-lite"/>
    </source>
</evidence>
<dbReference type="PROSITE" id="PS50088">
    <property type="entry name" value="ANK_REPEAT"/>
    <property type="match status" value="1"/>
</dbReference>
<dbReference type="AlphaFoldDB" id="A0AAV1QWV3"/>
<feature type="region of interest" description="Disordered" evidence="2">
    <location>
        <begin position="42"/>
        <end position="175"/>
    </location>
</feature>
<feature type="repeat" description="ANK" evidence="1">
    <location>
        <begin position="279"/>
        <end position="301"/>
    </location>
</feature>
<feature type="compositionally biased region" description="Basic and acidic residues" evidence="2">
    <location>
        <begin position="84"/>
        <end position="110"/>
    </location>
</feature>
<dbReference type="EMBL" id="CAWUPB010000850">
    <property type="protein sequence ID" value="CAK7325278.1"/>
    <property type="molecule type" value="Genomic_DNA"/>
</dbReference>
<comment type="caution">
    <text evidence="4">The sequence shown here is derived from an EMBL/GenBank/DDBJ whole genome shotgun (WGS) entry which is preliminary data.</text>
</comment>
<evidence type="ECO:0000256" key="1">
    <source>
        <dbReference type="PROSITE-ProRule" id="PRU00023"/>
    </source>
</evidence>
<reference evidence="4 5" key="1">
    <citation type="submission" date="2024-01" db="EMBL/GenBank/DDBJ databases">
        <authorList>
            <person name="Waweru B."/>
        </authorList>
    </citation>
    <scope>NUCLEOTIDE SEQUENCE [LARGE SCALE GENOMIC DNA]</scope>
</reference>
<keyword evidence="1" id="KW-0040">ANK repeat</keyword>
<accession>A0AAV1QWV3</accession>
<dbReference type="PANTHER" id="PTHR47303:SF1">
    <property type="entry name" value="NF-KAPPA-B INHIBITOR BETA"/>
    <property type="match status" value="1"/>
</dbReference>
<keyword evidence="5" id="KW-1185">Reference proteome</keyword>
<sequence length="406" mass="44266">MATYVVPSAIVAEVLSNDNYENWRCCMKSYLLAQGLWDIIEPTTGASDDKNTEVDSKPPDSEEAAKANSQTSDNQEAAPVVDPLTRHPNERGSEVDSKAPDNEEVAKADSDTTSDNQEGAGADTIASDSHEIAKADPKAPDNQEGAQANSEKDVDDQEVAKVDPEALDNQERARTNSEAWCRRNAAALHAIQISCSPDILSKIRTIDSAKEAWDTLANMQKLQLQTAEPLLPGMNAGLVQNAYTLWLELNKHAYAGNWDSVKRFLDHHPNAINAKITSYGGTALHVATSGGNMKVVEKLVEFMSPEDLEIVDNYGHTALSYAACQGTTKMAKCMIRKNKKLLNLPNGRGYIPVVACCSGNHKDLTHYLYFATPLELLNQDNGCHGSLLLQFSILGKMFGKSYPLKS</sequence>
<evidence type="ECO:0000313" key="4">
    <source>
        <dbReference type="EMBL" id="CAK7325278.1"/>
    </source>
</evidence>
<dbReference type="Pfam" id="PF13961">
    <property type="entry name" value="DUF4219"/>
    <property type="match status" value="1"/>
</dbReference>
<name>A0AAV1QWV3_9ROSI</name>